<proteinExistence type="predicted"/>
<sequence>MKTHYHLHKLAGIILALLLSITLVGCSSSKSTKTKYDDKAFIASLERGLEARWKLTDAVEIQDIKKSDYEAFINAELTRISDYSSKKYKSTFLQENAIAYINSLKNQKKALKSYNDADFQTKWDKAYDARNAILVKIDKKYHLKINKKYNSYLVELRRSGNATNKNTAKNTALNSLIKSIKFNDKSDDGSGFIEYSATVKNTTGYDIKSFSAVVKLKDKSNVTTDTQYINTENWNKNEKVQLKFATDKDFTSYTVTKDYVDFD</sequence>
<dbReference type="RefSeq" id="WP_021730639.1">
    <property type="nucleotide sequence ID" value="NZ_AVAI01000050.1"/>
</dbReference>
<accession>A0AAD0TNE7</accession>
<gene>
    <name evidence="1" type="ORF">LP667_04910</name>
    <name evidence="2" type="ORF">LPPLD21_03097</name>
</gene>
<reference evidence="2 3" key="1">
    <citation type="submission" date="2017-04" db="EMBL/GenBank/DDBJ databases">
        <title>In vitro and in silico characterization of Lactobacillus paraplantarum D2-1, a starter culture for soymilk fermentation.</title>
        <authorList>
            <person name="Endo A."/>
            <person name="Sasaki F."/>
            <person name="Maeno S."/>
            <person name="Kanesaki Y."/>
            <person name="Kubota E."/>
            <person name="Torres G.A."/>
            <person name="Tomita S."/>
            <person name="Nakagawa J."/>
        </authorList>
    </citation>
    <scope>NUCLEOTIDE SEQUENCE [LARGE SCALE GENOMIC DNA]</scope>
    <source>
        <strain evidence="2 3">D2-1</strain>
    </source>
</reference>
<reference evidence="1 4" key="2">
    <citation type="submission" date="2018-10" db="EMBL/GenBank/DDBJ databases">
        <title>Genome seuquencing of Lactobacillus species.</title>
        <authorList>
            <person name="Baek C."/>
            <person name="Yi H."/>
        </authorList>
    </citation>
    <scope>NUCLEOTIDE SEQUENCE [LARGE SCALE GENOMIC DNA]</scope>
    <source>
        <strain evidence="1 4">DSM 10667</strain>
    </source>
</reference>
<evidence type="ECO:0000313" key="3">
    <source>
        <dbReference type="Proteomes" id="UP000236162"/>
    </source>
</evidence>
<name>A0AAD0TNE7_9LACO</name>
<dbReference type="NCBIfam" id="NF038353">
    <property type="entry name" value="FxLYD_dom"/>
    <property type="match status" value="1"/>
</dbReference>
<keyword evidence="3" id="KW-1185">Reference proteome</keyword>
<dbReference type="Proteomes" id="UP000236162">
    <property type="component" value="Unassembled WGS sequence"/>
</dbReference>
<evidence type="ECO:0000313" key="4">
    <source>
        <dbReference type="Proteomes" id="UP000277896"/>
    </source>
</evidence>
<organism evidence="1 4">
    <name type="scientific">Lactiplantibacillus paraplantarum</name>
    <dbReference type="NCBI Taxonomy" id="60520"/>
    <lineage>
        <taxon>Bacteria</taxon>
        <taxon>Bacillati</taxon>
        <taxon>Bacillota</taxon>
        <taxon>Bacilli</taxon>
        <taxon>Lactobacillales</taxon>
        <taxon>Lactobacillaceae</taxon>
        <taxon>Lactiplantibacillus</taxon>
    </lineage>
</organism>
<dbReference type="PROSITE" id="PS51257">
    <property type="entry name" value="PROKAR_LIPOPROTEIN"/>
    <property type="match status" value="1"/>
</dbReference>
<dbReference type="InterPro" id="IPR047676">
    <property type="entry name" value="FxLYD_dom"/>
</dbReference>
<dbReference type="AlphaFoldDB" id="A0AAD0TNE7"/>
<dbReference type="EMBL" id="CP032744">
    <property type="protein sequence ID" value="AYJ38206.1"/>
    <property type="molecule type" value="Genomic_DNA"/>
</dbReference>
<dbReference type="Proteomes" id="UP000277896">
    <property type="component" value="Chromosome"/>
</dbReference>
<protein>
    <submittedName>
        <fullName evidence="2">Secreted protein</fullName>
    </submittedName>
</protein>
<evidence type="ECO:0000313" key="1">
    <source>
        <dbReference type="EMBL" id="AYJ38206.1"/>
    </source>
</evidence>
<evidence type="ECO:0000313" key="2">
    <source>
        <dbReference type="EMBL" id="GBF03527.1"/>
    </source>
</evidence>
<dbReference type="EMBL" id="BDOR01000034">
    <property type="protein sequence ID" value="GBF03527.1"/>
    <property type="molecule type" value="Genomic_DNA"/>
</dbReference>